<dbReference type="Pfam" id="PF00320">
    <property type="entry name" value="GATA"/>
    <property type="match status" value="1"/>
</dbReference>
<dbReference type="CDD" id="cd00202">
    <property type="entry name" value="ZnF_GATA"/>
    <property type="match status" value="1"/>
</dbReference>
<dbReference type="InterPro" id="IPR000679">
    <property type="entry name" value="Znf_GATA"/>
</dbReference>
<evidence type="ECO:0000256" key="2">
    <source>
        <dbReference type="SAM" id="MobiDB-lite"/>
    </source>
</evidence>
<dbReference type="EMBL" id="GL883007">
    <property type="protein sequence ID" value="EGG23871.1"/>
    <property type="molecule type" value="Genomic_DNA"/>
</dbReference>
<gene>
    <name evidence="4" type="ORF">DFA_06009</name>
</gene>
<feature type="compositionally biased region" description="Low complexity" evidence="2">
    <location>
        <begin position="128"/>
        <end position="150"/>
    </location>
</feature>
<dbReference type="SMART" id="SM00401">
    <property type="entry name" value="ZnF_GATA"/>
    <property type="match status" value="1"/>
</dbReference>
<dbReference type="GO" id="GO:0008270">
    <property type="term" value="F:zinc ion binding"/>
    <property type="evidence" value="ECO:0007669"/>
    <property type="project" value="UniProtKB-KW"/>
</dbReference>
<feature type="compositionally biased region" description="Polar residues" evidence="2">
    <location>
        <begin position="426"/>
        <end position="435"/>
    </location>
</feature>
<dbReference type="GO" id="GO:0043565">
    <property type="term" value="F:sequence-specific DNA binding"/>
    <property type="evidence" value="ECO:0007669"/>
    <property type="project" value="InterPro"/>
</dbReference>
<evidence type="ECO:0000256" key="1">
    <source>
        <dbReference type="PROSITE-ProRule" id="PRU00094"/>
    </source>
</evidence>
<keyword evidence="5" id="KW-1185">Reference proteome</keyword>
<dbReference type="GeneID" id="14876065"/>
<name>F4PJU7_CACFS</name>
<keyword evidence="1" id="KW-0479">Metal-binding</keyword>
<dbReference type="STRING" id="1054147.F4PJU7"/>
<feature type="compositionally biased region" description="Low complexity" evidence="2">
    <location>
        <begin position="415"/>
        <end position="425"/>
    </location>
</feature>
<sequence length="435" mass="47819">MNSRALGDSVRMVLTKPSGMKQNTTTITTFYYYDYMEYLSYLGHSDFNTLWKNEVIPLASYINQFCKECQSPSTDRVEKAWKINQELNSILTKILGRMKSQEIPTTQHISPPASPRYQIPQTSSPIYNTITSTTSTSTTSTSTSTTTPSSPKYPLPTSPKYMAEKRVLLPYPTPPSSELPTPSLPLSTTDHTNAFGGSSSSICSSTATCIDSSSSSIKMSMSSSSSSSSTTTKRNLRVSLPSTQYDDMHHQNVSRAVPPDMHDQYSGGLGFRPPQYVALSSSMSNLNLSPRITTQQNVPITSSINNGKAAKPRGRPRKIRPTSCAICNCTSTPEWRKGDNGANLCNACGLQYMKKLRTYGSKPFLPGPQAPLSPTSSSSPTTASVHNLLSNNSVKYYEVESQSDIDELLFDSSENNNNNNNNNNNYSLKKQQQQQ</sequence>
<dbReference type="PROSITE" id="PS00344">
    <property type="entry name" value="GATA_ZN_FINGER_1"/>
    <property type="match status" value="1"/>
</dbReference>
<feature type="region of interest" description="Disordered" evidence="2">
    <location>
        <begin position="410"/>
        <end position="435"/>
    </location>
</feature>
<keyword evidence="1" id="KW-0862">Zinc</keyword>
<protein>
    <recommendedName>
        <fullName evidence="3">GATA-type domain-containing protein</fullName>
    </recommendedName>
</protein>
<evidence type="ECO:0000259" key="3">
    <source>
        <dbReference type="PROSITE" id="PS50114"/>
    </source>
</evidence>
<dbReference type="PROSITE" id="PS50114">
    <property type="entry name" value="GATA_ZN_FINGER_2"/>
    <property type="match status" value="1"/>
</dbReference>
<dbReference type="AlphaFoldDB" id="F4PJU7"/>
<feature type="domain" description="GATA-type" evidence="3">
    <location>
        <begin position="318"/>
        <end position="352"/>
    </location>
</feature>
<feature type="compositionally biased region" description="Low complexity" evidence="2">
    <location>
        <begin position="215"/>
        <end position="233"/>
    </location>
</feature>
<organism evidence="4 5">
    <name type="scientific">Cavenderia fasciculata</name>
    <name type="common">Slime mold</name>
    <name type="synonym">Dictyostelium fasciculatum</name>
    <dbReference type="NCBI Taxonomy" id="261658"/>
    <lineage>
        <taxon>Eukaryota</taxon>
        <taxon>Amoebozoa</taxon>
        <taxon>Evosea</taxon>
        <taxon>Eumycetozoa</taxon>
        <taxon>Dictyostelia</taxon>
        <taxon>Acytosteliales</taxon>
        <taxon>Cavenderiaceae</taxon>
        <taxon>Cavenderia</taxon>
    </lineage>
</organism>
<proteinExistence type="predicted"/>
<keyword evidence="1" id="KW-0863">Zinc-finger</keyword>
<dbReference type="SUPFAM" id="SSF57716">
    <property type="entry name" value="Glucocorticoid receptor-like (DNA-binding domain)"/>
    <property type="match status" value="1"/>
</dbReference>
<feature type="region of interest" description="Disordered" evidence="2">
    <location>
        <begin position="215"/>
        <end position="235"/>
    </location>
</feature>
<dbReference type="Gene3D" id="3.30.50.10">
    <property type="entry name" value="Erythroid Transcription Factor GATA-1, subunit A"/>
    <property type="match status" value="1"/>
</dbReference>
<dbReference type="RefSeq" id="XP_004361722.1">
    <property type="nucleotide sequence ID" value="XM_004361665.1"/>
</dbReference>
<feature type="region of interest" description="Disordered" evidence="2">
    <location>
        <begin position="128"/>
        <end position="156"/>
    </location>
</feature>
<dbReference type="OrthoDB" id="21390at2759"/>
<accession>F4PJU7</accession>
<evidence type="ECO:0000313" key="5">
    <source>
        <dbReference type="Proteomes" id="UP000007797"/>
    </source>
</evidence>
<dbReference type="GO" id="GO:0006355">
    <property type="term" value="P:regulation of DNA-templated transcription"/>
    <property type="evidence" value="ECO:0007669"/>
    <property type="project" value="InterPro"/>
</dbReference>
<dbReference type="KEGG" id="dfa:DFA_06009"/>
<dbReference type="Proteomes" id="UP000007797">
    <property type="component" value="Unassembled WGS sequence"/>
</dbReference>
<dbReference type="InterPro" id="IPR013088">
    <property type="entry name" value="Znf_NHR/GATA"/>
</dbReference>
<reference evidence="5" key="1">
    <citation type="journal article" date="2011" name="Genome Res.">
        <title>Phylogeny-wide analysis of social amoeba genomes highlights ancient origins for complex intercellular communication.</title>
        <authorList>
            <person name="Heidel A.J."/>
            <person name="Lawal H.M."/>
            <person name="Felder M."/>
            <person name="Schilde C."/>
            <person name="Helps N.R."/>
            <person name="Tunggal B."/>
            <person name="Rivero F."/>
            <person name="John U."/>
            <person name="Schleicher M."/>
            <person name="Eichinger L."/>
            <person name="Platzer M."/>
            <person name="Noegel A.A."/>
            <person name="Schaap P."/>
            <person name="Gloeckner G."/>
        </authorList>
    </citation>
    <scope>NUCLEOTIDE SEQUENCE [LARGE SCALE GENOMIC DNA]</scope>
    <source>
        <strain evidence="5">SH3</strain>
    </source>
</reference>
<evidence type="ECO:0000313" key="4">
    <source>
        <dbReference type="EMBL" id="EGG23871.1"/>
    </source>
</evidence>